<evidence type="ECO:0000313" key="2">
    <source>
        <dbReference type="Proteomes" id="UP001596550"/>
    </source>
</evidence>
<dbReference type="RefSeq" id="WP_378174390.1">
    <property type="nucleotide sequence ID" value="NZ_JBHTCR010000002.1"/>
</dbReference>
<dbReference type="Proteomes" id="UP001596550">
    <property type="component" value="Unassembled WGS sequence"/>
</dbReference>
<proteinExistence type="predicted"/>
<keyword evidence="2" id="KW-1185">Reference proteome</keyword>
<protein>
    <recommendedName>
        <fullName evidence="3">XRE family transcriptional regulator</fullName>
    </recommendedName>
</protein>
<organism evidence="1 2">
    <name type="scientific">Chryseobacterium zhengzhouense</name>
    <dbReference type="NCBI Taxonomy" id="1636086"/>
    <lineage>
        <taxon>Bacteria</taxon>
        <taxon>Pseudomonadati</taxon>
        <taxon>Bacteroidota</taxon>
        <taxon>Flavobacteriia</taxon>
        <taxon>Flavobacteriales</taxon>
        <taxon>Weeksellaceae</taxon>
        <taxon>Chryseobacterium group</taxon>
        <taxon>Chryseobacterium</taxon>
    </lineage>
</organism>
<evidence type="ECO:0008006" key="3">
    <source>
        <dbReference type="Google" id="ProtNLM"/>
    </source>
</evidence>
<reference evidence="2" key="1">
    <citation type="journal article" date="2019" name="Int. J. Syst. Evol. Microbiol.">
        <title>The Global Catalogue of Microorganisms (GCM) 10K type strain sequencing project: providing services to taxonomists for standard genome sequencing and annotation.</title>
        <authorList>
            <consortium name="The Broad Institute Genomics Platform"/>
            <consortium name="The Broad Institute Genome Sequencing Center for Infectious Disease"/>
            <person name="Wu L."/>
            <person name="Ma J."/>
        </authorList>
    </citation>
    <scope>NUCLEOTIDE SEQUENCE [LARGE SCALE GENOMIC DNA]</scope>
    <source>
        <strain evidence="2">CCUG 54781</strain>
    </source>
</reference>
<gene>
    <name evidence="1" type="ORF">ACFQO9_04485</name>
</gene>
<evidence type="ECO:0000313" key="1">
    <source>
        <dbReference type="EMBL" id="MFC7345974.1"/>
    </source>
</evidence>
<accession>A0ABW2LTU0</accession>
<name>A0ABW2LTU0_9FLAO</name>
<sequence>MGKQYYIDFFDGIELKRFCEMFALKYDYIRQILKDPKRTLTEKQEVDLLEAIDKFIKDKENKRNSYKVIRNA</sequence>
<comment type="caution">
    <text evidence="1">The sequence shown here is derived from an EMBL/GenBank/DDBJ whole genome shotgun (WGS) entry which is preliminary data.</text>
</comment>
<dbReference type="EMBL" id="JBHTCR010000002">
    <property type="protein sequence ID" value="MFC7345974.1"/>
    <property type="molecule type" value="Genomic_DNA"/>
</dbReference>